<name>A0A420YFJ0_9PEZI</name>
<proteinExistence type="inferred from homology"/>
<protein>
    <recommendedName>
        <fullName evidence="7">Mediator of RNA polymerase II transcription subunit 1</fullName>
    </recommendedName>
    <alternativeName>
        <fullName evidence="7">Mediator complex subunit 1</fullName>
    </alternativeName>
</protein>
<keyword evidence="6 7" id="KW-0539">Nucleus</keyword>
<comment type="function">
    <text evidence="7">Component of the Mediator complex, a coactivator involved in the regulated transcription of nearly all RNA polymerase II-dependent genes. Mediator functions as a bridge to convey information from gene-specific regulatory proteins to the basal RNA polymerase II transcription machinery. Mediator is recruited to promoters by direct interactions with regulatory proteins and serves as a scaffold for the assembly of a functional preinitiation complex with RNA polymerase II and the general transcription factors.</text>
</comment>
<dbReference type="PANTHER" id="PTHR35041:SF4">
    <property type="entry name" value="MEDIATOR OF RNA POLYMERASE II TRANSCRIPTION SUBUNIT 1"/>
    <property type="match status" value="1"/>
</dbReference>
<evidence type="ECO:0000313" key="9">
    <source>
        <dbReference type="EMBL" id="RKU46537.1"/>
    </source>
</evidence>
<dbReference type="GO" id="GO:0045944">
    <property type="term" value="P:positive regulation of transcription by RNA polymerase II"/>
    <property type="evidence" value="ECO:0007669"/>
    <property type="project" value="UniProtKB-ARBA"/>
</dbReference>
<comment type="similarity">
    <text evidence="2 7">Belongs to the Mediator complex subunit 1 family.</text>
</comment>
<dbReference type="OrthoDB" id="5310959at2759"/>
<keyword evidence="3 7" id="KW-0805">Transcription regulation</keyword>
<evidence type="ECO:0000313" key="10">
    <source>
        <dbReference type="Proteomes" id="UP000275385"/>
    </source>
</evidence>
<dbReference type="Proteomes" id="UP000275385">
    <property type="component" value="Unassembled WGS sequence"/>
</dbReference>
<feature type="domain" description="Mediator complex subunit Med1" evidence="8">
    <location>
        <begin position="1"/>
        <end position="324"/>
    </location>
</feature>
<evidence type="ECO:0000256" key="1">
    <source>
        <dbReference type="ARBA" id="ARBA00004123"/>
    </source>
</evidence>
<keyword evidence="4 7" id="KW-0010">Activator</keyword>
<evidence type="ECO:0000256" key="6">
    <source>
        <dbReference type="ARBA" id="ARBA00023242"/>
    </source>
</evidence>
<dbReference type="GO" id="GO:0003712">
    <property type="term" value="F:transcription coregulator activity"/>
    <property type="evidence" value="ECO:0007669"/>
    <property type="project" value="InterPro"/>
</dbReference>
<evidence type="ECO:0000259" key="8">
    <source>
        <dbReference type="Pfam" id="PF10744"/>
    </source>
</evidence>
<keyword evidence="10" id="KW-1185">Reference proteome</keyword>
<dbReference type="InterPro" id="IPR019680">
    <property type="entry name" value="Mediator_Med1"/>
</dbReference>
<reference evidence="9 10" key="1">
    <citation type="submission" date="2018-08" db="EMBL/GenBank/DDBJ databases">
        <title>Draft genome of the lignicolous fungus Coniochaeta pulveracea.</title>
        <authorList>
            <person name="Borstlap C.J."/>
            <person name="De Witt R.N."/>
            <person name="Botha A."/>
            <person name="Volschenk H."/>
        </authorList>
    </citation>
    <scope>NUCLEOTIDE SEQUENCE [LARGE SCALE GENOMIC DNA]</scope>
    <source>
        <strain evidence="9 10">CAB683</strain>
    </source>
</reference>
<keyword evidence="5 7" id="KW-0804">Transcription</keyword>
<evidence type="ECO:0000256" key="4">
    <source>
        <dbReference type="ARBA" id="ARBA00023159"/>
    </source>
</evidence>
<evidence type="ECO:0000256" key="5">
    <source>
        <dbReference type="ARBA" id="ARBA00023163"/>
    </source>
</evidence>
<dbReference type="AlphaFoldDB" id="A0A420YFJ0"/>
<comment type="caution">
    <text evidence="9">The sequence shown here is derived from an EMBL/GenBank/DDBJ whole genome shotgun (WGS) entry which is preliminary data.</text>
</comment>
<comment type="subcellular location">
    <subcellularLocation>
        <location evidence="1 7">Nucleus</location>
    </subcellularLocation>
</comment>
<evidence type="ECO:0000256" key="2">
    <source>
        <dbReference type="ARBA" id="ARBA00006210"/>
    </source>
</evidence>
<evidence type="ECO:0000256" key="7">
    <source>
        <dbReference type="RuleBase" id="RU364059"/>
    </source>
</evidence>
<sequence length="456" mass="50872">MHKFADNFERLANLDKLSVNPGLNLFEAIGGIYESLERLYQWDLQKLREDPALNGKPDEYLANLVMCTKHGRPIMHARDRIGLSIDYWRARRLTPPTNERSKELASTHDQYWSMLVVCAPLKGAGQPVRVSDKWLSMDVGKVGGPEDLEPGPVLDWLQPDNTILEPSDAEKTEAAANNLLPSPKLPEVTFLAVFDPPLHVPVSVFEMVHQRVGTLPTPDFMILPTLDSLLLPVESDKKPGVSDPAEPRIITRVRKVDVLEPGAARDRNFSTTTHSNRLIIYSPQTVYGKTLTELPFSHPEQLIGILPLLRQYAFLSSLMRNSFGQDSKPQPSAPGNSSFEITMATTALQEDYQGLMSVDNSSDGEGKVDAKIAVSFAAFPQPSLTVVFPFRDSTATVSMVIEENGHVHVTSQNVLDENNSVAPNGQPRRPEQLGKALEMFEDIGRWVEFIRTRWSR</sequence>
<dbReference type="GO" id="GO:0016592">
    <property type="term" value="C:mediator complex"/>
    <property type="evidence" value="ECO:0007669"/>
    <property type="project" value="InterPro"/>
</dbReference>
<dbReference type="PANTHER" id="PTHR35041">
    <property type="entry name" value="MEDIATOR OF RNA POLYMERASE II TRANSCRIPTION SUBUNIT 1"/>
    <property type="match status" value="1"/>
</dbReference>
<evidence type="ECO:0000256" key="3">
    <source>
        <dbReference type="ARBA" id="ARBA00023015"/>
    </source>
</evidence>
<organism evidence="9 10">
    <name type="scientific">Coniochaeta pulveracea</name>
    <dbReference type="NCBI Taxonomy" id="177199"/>
    <lineage>
        <taxon>Eukaryota</taxon>
        <taxon>Fungi</taxon>
        <taxon>Dikarya</taxon>
        <taxon>Ascomycota</taxon>
        <taxon>Pezizomycotina</taxon>
        <taxon>Sordariomycetes</taxon>
        <taxon>Sordariomycetidae</taxon>
        <taxon>Coniochaetales</taxon>
        <taxon>Coniochaetaceae</taxon>
        <taxon>Coniochaeta</taxon>
    </lineage>
</organism>
<dbReference type="EMBL" id="QVQW01000013">
    <property type="protein sequence ID" value="RKU46537.1"/>
    <property type="molecule type" value="Genomic_DNA"/>
</dbReference>
<dbReference type="STRING" id="177199.A0A420YFJ0"/>
<dbReference type="Pfam" id="PF10744">
    <property type="entry name" value="Med1"/>
    <property type="match status" value="1"/>
</dbReference>
<gene>
    <name evidence="9" type="ORF">DL546_000118</name>
</gene>
<accession>A0A420YFJ0</accession>